<dbReference type="PANTHER" id="PTHR48081:SF8">
    <property type="entry name" value="ALPHA_BETA HYDROLASE FOLD-3 DOMAIN-CONTAINING PROTEIN-RELATED"/>
    <property type="match status" value="1"/>
</dbReference>
<comment type="caution">
    <text evidence="4">The sequence shown here is derived from an EMBL/GenBank/DDBJ whole genome shotgun (WGS) entry which is preliminary data.</text>
</comment>
<name>A0A5M9J5L5_MONFR</name>
<evidence type="ECO:0000259" key="3">
    <source>
        <dbReference type="Pfam" id="PF07859"/>
    </source>
</evidence>
<dbReference type="VEuPathDB" id="FungiDB:MFRU_062g00080"/>
<dbReference type="Gene3D" id="3.40.50.1820">
    <property type="entry name" value="alpha/beta hydrolase"/>
    <property type="match status" value="2"/>
</dbReference>
<dbReference type="InterPro" id="IPR050300">
    <property type="entry name" value="GDXG_lipolytic_enzyme"/>
</dbReference>
<gene>
    <name evidence="4" type="ORF">EYC84_011960</name>
</gene>
<keyword evidence="2" id="KW-1133">Transmembrane helix</keyword>
<dbReference type="InterPro" id="IPR013094">
    <property type="entry name" value="AB_hydrolase_3"/>
</dbReference>
<evidence type="ECO:0000313" key="5">
    <source>
        <dbReference type="Proteomes" id="UP000322873"/>
    </source>
</evidence>
<dbReference type="EMBL" id="VICG01000016">
    <property type="protein sequence ID" value="KAA8563957.1"/>
    <property type="molecule type" value="Genomic_DNA"/>
</dbReference>
<keyword evidence="5" id="KW-1185">Reference proteome</keyword>
<evidence type="ECO:0000256" key="2">
    <source>
        <dbReference type="SAM" id="Phobius"/>
    </source>
</evidence>
<dbReference type="SUPFAM" id="SSF53474">
    <property type="entry name" value="alpha/beta-Hydrolases"/>
    <property type="match status" value="1"/>
</dbReference>
<organism evidence="4 5">
    <name type="scientific">Monilinia fructicola</name>
    <name type="common">Brown rot fungus</name>
    <name type="synonym">Ciboria fructicola</name>
    <dbReference type="NCBI Taxonomy" id="38448"/>
    <lineage>
        <taxon>Eukaryota</taxon>
        <taxon>Fungi</taxon>
        <taxon>Dikarya</taxon>
        <taxon>Ascomycota</taxon>
        <taxon>Pezizomycotina</taxon>
        <taxon>Leotiomycetes</taxon>
        <taxon>Helotiales</taxon>
        <taxon>Sclerotiniaceae</taxon>
        <taxon>Monilinia</taxon>
    </lineage>
</organism>
<reference evidence="4 5" key="1">
    <citation type="submission" date="2019-06" db="EMBL/GenBank/DDBJ databases">
        <title>Genome Sequence of the Brown Rot Fungal Pathogen Monilinia fructicola.</title>
        <authorList>
            <person name="De Miccolis Angelini R.M."/>
            <person name="Landi L."/>
            <person name="Abate D."/>
            <person name="Pollastro S."/>
            <person name="Romanazzi G."/>
            <person name="Faretra F."/>
        </authorList>
    </citation>
    <scope>NUCLEOTIDE SEQUENCE [LARGE SCALE GENOMIC DNA]</scope>
    <source>
        <strain evidence="4 5">Mfrc123</strain>
    </source>
</reference>
<dbReference type="InterPro" id="IPR029058">
    <property type="entry name" value="AB_hydrolase_fold"/>
</dbReference>
<accession>A0A5M9J5L5</accession>
<sequence>MHSPEYLRSLSNINPELEELLKTTNPGRRLDANTDVAELRQRLLETKREQVAANTALLKEPSFIEEDRQISVRDGSSITVRIHRPKSPPSGGSPVFVVYHGGGFCLGGLENEMVLCRQWTELGGVAVNVDYRLAPEHPFPTGINDAFDALKWTASHVDELNVDPRKGLPSLPGREIIPPLTGVYLSIPPVVSHKVVPEKYKSTYLSYEQNKDAPLLNREVAQIFDKHYGAKEPSSLSTPVLFASHRDLPPTYFQICGLDPLRDEGFIYEDLLQESGVETKAQVYTPASPMGSGPGSRGGILEAVCRGLQGWLVVVVGAVAVAVAVALRLRRAERAVDMANLDISPVVVSPF</sequence>
<protein>
    <recommendedName>
        <fullName evidence="3">Alpha/beta hydrolase fold-3 domain-containing protein</fullName>
    </recommendedName>
</protein>
<feature type="domain" description="Alpha/beta hydrolase fold-3" evidence="3">
    <location>
        <begin position="97"/>
        <end position="166"/>
    </location>
</feature>
<dbReference type="GO" id="GO:0016787">
    <property type="term" value="F:hydrolase activity"/>
    <property type="evidence" value="ECO:0007669"/>
    <property type="project" value="UniProtKB-KW"/>
</dbReference>
<dbReference type="Pfam" id="PF07859">
    <property type="entry name" value="Abhydrolase_3"/>
    <property type="match status" value="2"/>
</dbReference>
<dbReference type="AlphaFoldDB" id="A0A5M9J5L5"/>
<feature type="domain" description="Alpha/beta hydrolase fold-3" evidence="3">
    <location>
        <begin position="201"/>
        <end position="284"/>
    </location>
</feature>
<keyword evidence="1" id="KW-0378">Hydrolase</keyword>
<keyword evidence="2" id="KW-0812">Transmembrane</keyword>
<dbReference type="Proteomes" id="UP000322873">
    <property type="component" value="Unassembled WGS sequence"/>
</dbReference>
<evidence type="ECO:0000313" key="4">
    <source>
        <dbReference type="EMBL" id="KAA8563957.1"/>
    </source>
</evidence>
<proteinExistence type="predicted"/>
<evidence type="ECO:0000256" key="1">
    <source>
        <dbReference type="ARBA" id="ARBA00022801"/>
    </source>
</evidence>
<keyword evidence="2" id="KW-0472">Membrane</keyword>
<dbReference type="PANTHER" id="PTHR48081">
    <property type="entry name" value="AB HYDROLASE SUPERFAMILY PROTEIN C4A8.06C"/>
    <property type="match status" value="1"/>
</dbReference>
<feature type="transmembrane region" description="Helical" evidence="2">
    <location>
        <begin position="310"/>
        <end position="329"/>
    </location>
</feature>